<dbReference type="Proteomes" id="UP000240493">
    <property type="component" value="Unassembled WGS sequence"/>
</dbReference>
<feature type="region of interest" description="Disordered" evidence="1">
    <location>
        <begin position="138"/>
        <end position="230"/>
    </location>
</feature>
<feature type="compositionally biased region" description="Basic and acidic residues" evidence="1">
    <location>
        <begin position="153"/>
        <end position="177"/>
    </location>
</feature>
<dbReference type="AlphaFoldDB" id="A0A2T3YWP7"/>
<sequence length="378" mass="43066">MCEQLFQYDCGHLCRCNKQCELHKCHHSATYFPSQSQSNESHRHEAKKLEHRATLCPKCEMQEKDREVYVNSTKRASLPTTQAKKDAKWYHEKKNCKATRVSTSATGFRRVNSNPALLPSQPLRRVQGMDDDSLRNEYTRLETRPNNTLQVQGDRDAGSSSHITKESRLELSRDRGAEAGLTRNASSGSLNDKCAPSELARNNSLKAPSPQNTDDVSFNGEQAGLKSPQDKELKLDHCQYAGNSLQHKKSIFPKVKDVGDSTLLNERGTVRSAQDDGVRAQRSQRLRLRDLIMPILELEWYTSTYIMLYSPSSGAGFAELRNHSRRESDEPRPPTEIVRTKKKVRKRLQKMKSLYHQINSSNESFVCSRAREVENSKQ</sequence>
<organism evidence="2 3">
    <name type="scientific">Trichoderma asperellum (strain ATCC 204424 / CBS 433.97 / NBRC 101777)</name>
    <dbReference type="NCBI Taxonomy" id="1042311"/>
    <lineage>
        <taxon>Eukaryota</taxon>
        <taxon>Fungi</taxon>
        <taxon>Dikarya</taxon>
        <taxon>Ascomycota</taxon>
        <taxon>Pezizomycotina</taxon>
        <taxon>Sordariomycetes</taxon>
        <taxon>Hypocreomycetidae</taxon>
        <taxon>Hypocreales</taxon>
        <taxon>Hypocreaceae</taxon>
        <taxon>Trichoderma</taxon>
    </lineage>
</organism>
<proteinExistence type="predicted"/>
<accession>A0A2T3YWP7</accession>
<gene>
    <name evidence="2" type="ORF">M441DRAFT_73025</name>
</gene>
<name>A0A2T3YWP7_TRIA4</name>
<dbReference type="EMBL" id="KZ679269">
    <property type="protein sequence ID" value="PTB36960.1"/>
    <property type="molecule type" value="Genomic_DNA"/>
</dbReference>
<feature type="compositionally biased region" description="Basic and acidic residues" evidence="1">
    <location>
        <begin position="321"/>
        <end position="333"/>
    </location>
</feature>
<evidence type="ECO:0000313" key="2">
    <source>
        <dbReference type="EMBL" id="PTB36960.1"/>
    </source>
</evidence>
<keyword evidence="3" id="KW-1185">Reference proteome</keyword>
<evidence type="ECO:0000313" key="3">
    <source>
        <dbReference type="Proteomes" id="UP000240493"/>
    </source>
</evidence>
<evidence type="ECO:0000256" key="1">
    <source>
        <dbReference type="SAM" id="MobiDB-lite"/>
    </source>
</evidence>
<feature type="region of interest" description="Disordered" evidence="1">
    <location>
        <begin position="111"/>
        <end position="130"/>
    </location>
</feature>
<feature type="compositionally biased region" description="Polar residues" evidence="1">
    <location>
        <begin position="200"/>
        <end position="220"/>
    </location>
</feature>
<reference evidence="2 3" key="1">
    <citation type="submission" date="2016-07" db="EMBL/GenBank/DDBJ databases">
        <title>Multiple horizontal gene transfer events from other fungi enriched the ability of initially mycotrophic Trichoderma (Ascomycota) to feed on dead plant biomass.</title>
        <authorList>
            <consortium name="DOE Joint Genome Institute"/>
            <person name="Aerts A."/>
            <person name="Atanasova L."/>
            <person name="Chenthamara K."/>
            <person name="Zhang J."/>
            <person name="Grujic M."/>
            <person name="Henrissat B."/>
            <person name="Kuo A."/>
            <person name="Salamov A."/>
            <person name="Lipzen A."/>
            <person name="Labutti K."/>
            <person name="Barry K."/>
            <person name="Miao Y."/>
            <person name="Rahimi M.J."/>
            <person name="Shen Q."/>
            <person name="Grigoriev I.V."/>
            <person name="Kubicek C.P."/>
            <person name="Druzhinina I.S."/>
        </authorList>
    </citation>
    <scope>NUCLEOTIDE SEQUENCE [LARGE SCALE GENOMIC DNA]</scope>
    <source>
        <strain evidence="2 3">CBS 433.97</strain>
    </source>
</reference>
<feature type="region of interest" description="Disordered" evidence="1">
    <location>
        <begin position="321"/>
        <end position="343"/>
    </location>
</feature>
<dbReference type="OrthoDB" id="4896446at2759"/>
<protein>
    <submittedName>
        <fullName evidence="2">Uncharacterized protein</fullName>
    </submittedName>
</protein>